<evidence type="ECO:0000256" key="1">
    <source>
        <dbReference type="ARBA" id="ARBA00022737"/>
    </source>
</evidence>
<comment type="caution">
    <text evidence="7">The sequence shown here is derived from an EMBL/GenBank/DDBJ whole genome shotgun (WGS) entry which is preliminary data.</text>
</comment>
<reference evidence="7" key="2">
    <citation type="submission" date="2020-11" db="EMBL/GenBank/DDBJ databases">
        <authorList>
            <person name="McCartney M.A."/>
            <person name="Auch B."/>
            <person name="Kono T."/>
            <person name="Mallez S."/>
            <person name="Becker A."/>
            <person name="Gohl D.M."/>
            <person name="Silverstein K.A.T."/>
            <person name="Koren S."/>
            <person name="Bechman K.B."/>
            <person name="Herman A."/>
            <person name="Abrahante J.E."/>
            <person name="Garbe J."/>
        </authorList>
    </citation>
    <scope>NUCLEOTIDE SEQUENCE</scope>
    <source>
        <strain evidence="7">Duluth1</strain>
        <tissue evidence="7">Whole animal</tissue>
    </source>
</reference>
<evidence type="ECO:0000256" key="2">
    <source>
        <dbReference type="ARBA" id="ARBA00022801"/>
    </source>
</evidence>
<dbReference type="InterPro" id="IPR047148">
    <property type="entry name" value="PLPL9"/>
</dbReference>
<proteinExistence type="predicted"/>
<feature type="active site" description="Nucleophile" evidence="5">
    <location>
        <position position="46"/>
    </location>
</feature>
<dbReference type="InterPro" id="IPR016035">
    <property type="entry name" value="Acyl_Trfase/lysoPLipase"/>
</dbReference>
<dbReference type="GO" id="GO:0047499">
    <property type="term" value="F:calcium-independent phospholipase A2 activity"/>
    <property type="evidence" value="ECO:0007669"/>
    <property type="project" value="InterPro"/>
</dbReference>
<accession>A0A9D4DAY5</accession>
<dbReference type="GO" id="GO:2000304">
    <property type="term" value="P:positive regulation of ceramide biosynthetic process"/>
    <property type="evidence" value="ECO:0007669"/>
    <property type="project" value="TreeGrafter"/>
</dbReference>
<dbReference type="EMBL" id="JAIWYP010000011">
    <property type="protein sequence ID" value="KAH3741359.1"/>
    <property type="molecule type" value="Genomic_DNA"/>
</dbReference>
<gene>
    <name evidence="7" type="ORF">DPMN_048084</name>
</gene>
<dbReference type="GO" id="GO:0016042">
    <property type="term" value="P:lipid catabolic process"/>
    <property type="evidence" value="ECO:0007669"/>
    <property type="project" value="UniProtKB-UniRule"/>
</dbReference>
<feature type="active site" description="Proton acceptor" evidence="5">
    <location>
        <position position="173"/>
    </location>
</feature>
<feature type="short sequence motif" description="GXSXG" evidence="5">
    <location>
        <begin position="44"/>
        <end position="48"/>
    </location>
</feature>
<dbReference type="InterPro" id="IPR002641">
    <property type="entry name" value="PNPLA_dom"/>
</dbReference>
<evidence type="ECO:0000313" key="7">
    <source>
        <dbReference type="EMBL" id="KAH3741359.1"/>
    </source>
</evidence>
<organism evidence="7 8">
    <name type="scientific">Dreissena polymorpha</name>
    <name type="common">Zebra mussel</name>
    <name type="synonym">Mytilus polymorpha</name>
    <dbReference type="NCBI Taxonomy" id="45954"/>
    <lineage>
        <taxon>Eukaryota</taxon>
        <taxon>Metazoa</taxon>
        <taxon>Spiralia</taxon>
        <taxon>Lophotrochozoa</taxon>
        <taxon>Mollusca</taxon>
        <taxon>Bivalvia</taxon>
        <taxon>Autobranchia</taxon>
        <taxon>Heteroconchia</taxon>
        <taxon>Euheterodonta</taxon>
        <taxon>Imparidentia</taxon>
        <taxon>Neoheterodontei</taxon>
        <taxon>Myida</taxon>
        <taxon>Dreissenoidea</taxon>
        <taxon>Dreissenidae</taxon>
        <taxon>Dreissena</taxon>
    </lineage>
</organism>
<dbReference type="Gene3D" id="3.40.1090.10">
    <property type="entry name" value="Cytosolic phospholipase A2 catalytic domain"/>
    <property type="match status" value="1"/>
</dbReference>
<dbReference type="GO" id="GO:0005739">
    <property type="term" value="C:mitochondrion"/>
    <property type="evidence" value="ECO:0007669"/>
    <property type="project" value="TreeGrafter"/>
</dbReference>
<feature type="domain" description="PNPLA" evidence="6">
    <location>
        <begin position="8"/>
        <end position="186"/>
    </location>
</feature>
<keyword evidence="1" id="KW-0677">Repeat</keyword>
<protein>
    <recommendedName>
        <fullName evidence="6">PNPLA domain-containing protein</fullName>
    </recommendedName>
</protein>
<dbReference type="SUPFAM" id="SSF52151">
    <property type="entry name" value="FabD/lysophospholipase-like"/>
    <property type="match status" value="1"/>
</dbReference>
<dbReference type="OrthoDB" id="10021675at2759"/>
<dbReference type="Proteomes" id="UP000828390">
    <property type="component" value="Unassembled WGS sequence"/>
</dbReference>
<dbReference type="Pfam" id="PF01734">
    <property type="entry name" value="Patatin"/>
    <property type="match status" value="1"/>
</dbReference>
<evidence type="ECO:0000256" key="3">
    <source>
        <dbReference type="ARBA" id="ARBA00023043"/>
    </source>
</evidence>
<dbReference type="PROSITE" id="PS51635">
    <property type="entry name" value="PNPLA"/>
    <property type="match status" value="1"/>
</dbReference>
<feature type="short sequence motif" description="GXGXXG" evidence="5">
    <location>
        <begin position="12"/>
        <end position="17"/>
    </location>
</feature>
<dbReference type="PANTHER" id="PTHR24139:SF34">
    <property type="entry name" value="85_88 KDA CALCIUM-INDEPENDENT PHOSPHOLIPASE A2"/>
    <property type="match status" value="1"/>
</dbReference>
<evidence type="ECO:0000256" key="4">
    <source>
        <dbReference type="ARBA" id="ARBA00023098"/>
    </source>
</evidence>
<name>A0A9D4DAY5_DREPO</name>
<dbReference type="AlphaFoldDB" id="A0A9D4DAY5"/>
<keyword evidence="3" id="KW-0040">ANK repeat</keyword>
<evidence type="ECO:0000259" key="6">
    <source>
        <dbReference type="PROSITE" id="PS51635"/>
    </source>
</evidence>
<keyword evidence="5" id="KW-0442">Lipid degradation</keyword>
<keyword evidence="2 5" id="KW-0378">Hydrolase</keyword>
<dbReference type="GO" id="GO:0052816">
    <property type="term" value="F:long-chain fatty acyl-CoA hydrolase activity"/>
    <property type="evidence" value="ECO:0007669"/>
    <property type="project" value="TreeGrafter"/>
</dbReference>
<feature type="short sequence motif" description="DGA/G" evidence="5">
    <location>
        <begin position="173"/>
        <end position="175"/>
    </location>
</feature>
<evidence type="ECO:0000256" key="5">
    <source>
        <dbReference type="PROSITE-ProRule" id="PRU01161"/>
    </source>
</evidence>
<reference evidence="7" key="1">
    <citation type="journal article" date="2019" name="bioRxiv">
        <title>The Genome of the Zebra Mussel, Dreissena polymorpha: A Resource for Invasive Species Research.</title>
        <authorList>
            <person name="McCartney M.A."/>
            <person name="Auch B."/>
            <person name="Kono T."/>
            <person name="Mallez S."/>
            <person name="Zhang Y."/>
            <person name="Obille A."/>
            <person name="Becker A."/>
            <person name="Abrahante J.E."/>
            <person name="Garbe J."/>
            <person name="Badalamenti J.P."/>
            <person name="Herman A."/>
            <person name="Mangelson H."/>
            <person name="Liachko I."/>
            <person name="Sullivan S."/>
            <person name="Sone E.D."/>
            <person name="Koren S."/>
            <person name="Silverstein K.A.T."/>
            <person name="Beckman K.B."/>
            <person name="Gohl D.M."/>
        </authorList>
    </citation>
    <scope>NUCLEOTIDE SEQUENCE</scope>
    <source>
        <strain evidence="7">Duluth1</strain>
        <tissue evidence="7">Whole animal</tissue>
    </source>
</reference>
<evidence type="ECO:0000313" key="8">
    <source>
        <dbReference type="Proteomes" id="UP000828390"/>
    </source>
</evidence>
<keyword evidence="4 5" id="KW-0443">Lipid metabolism</keyword>
<dbReference type="PANTHER" id="PTHR24139">
    <property type="entry name" value="CALCIUM-INDEPENDENT PHOSPHOLIPASE A2"/>
    <property type="match status" value="1"/>
</dbReference>
<sequence length="333" mass="36877">MAAGDRILSLDGGGIRGLIMLEILDEIEQEAGKPIKDLFDWIGGTSTGGLIALGIAKGKKISDLKELYYKLKDQVFQGEKPYDSEQIETLLKQNFGINSVMTDIQHPKVVVTGVLGDHSPWKLHMFRSYMNGHEPAAEGFLPVKPPNEQLIWETARSTSAAPTYFHPYKQYFDGGLLSCNPTLDVLTEIYEFNTGPTPLQKAESAPSLKVVVSLGCGHSKSVPVPVPDPQLPDIQLNLQSAMKMVEVIVDDYNFCKEVIERVSLSHGPPTDRARAWCGMMQVPFFRLSPLLSVNVPMDCVDEQTIKKMVEETKAYIGENKATIKKVAELLTKK</sequence>
<keyword evidence="8" id="KW-1185">Reference proteome</keyword>